<evidence type="ECO:0000256" key="8">
    <source>
        <dbReference type="ARBA" id="ARBA00023224"/>
    </source>
</evidence>
<feature type="domain" description="G-protein coupled receptors family 1 profile" evidence="10">
    <location>
        <begin position="32"/>
        <end position="284"/>
    </location>
</feature>
<accession>A0AAD5YAD0</accession>
<feature type="transmembrane region" description="Helical" evidence="9">
    <location>
        <begin position="16"/>
        <end position="40"/>
    </location>
</feature>
<evidence type="ECO:0000256" key="2">
    <source>
        <dbReference type="ARBA" id="ARBA00022475"/>
    </source>
</evidence>
<reference evidence="11" key="1">
    <citation type="submission" date="2020-05" db="EMBL/GenBank/DDBJ databases">
        <title>Phylogenomic resolution of chytrid fungi.</title>
        <authorList>
            <person name="Stajich J.E."/>
            <person name="Amses K."/>
            <person name="Simmons R."/>
            <person name="Seto K."/>
            <person name="Myers J."/>
            <person name="Bonds A."/>
            <person name="Quandt C.A."/>
            <person name="Barry K."/>
            <person name="Liu P."/>
            <person name="Grigoriev I."/>
            <person name="Longcore J.E."/>
            <person name="James T.Y."/>
        </authorList>
    </citation>
    <scope>NUCLEOTIDE SEQUENCE</scope>
    <source>
        <strain evidence="11">PLAUS21</strain>
    </source>
</reference>
<sequence>MDLHTKFTTDPDKFTAINYFTIILSMLLCACGLYLNLCLIYGLKRSGMRRQYIFNISISLSDSTVCVLKLLVHGVELYYGSQWGGNLQCQIQGYLQQALWSISVVCMTAIAWDPFRIVVQRKGPPSDRAVTIMLLVIWIGVGFFPATVPFWPIKETHQYVYHSSGLYCLSCYYCQEFWVSFLTKIEAFTLLVSPINVLILFNYICYKISILSPETEAGRLRAEHMQATVIRRCLFIVGLHVFSYWITFTTIVYENSTGHAIPFWADCFNYIVPLCSFSINPILCFYLEPRIRSPIRHWQHPQARYQDTTSLSLK</sequence>
<dbReference type="SUPFAM" id="SSF81321">
    <property type="entry name" value="Family A G protein-coupled receptor-like"/>
    <property type="match status" value="1"/>
</dbReference>
<protein>
    <recommendedName>
        <fullName evidence="10">G-protein coupled receptors family 1 profile domain-containing protein</fullName>
    </recommendedName>
</protein>
<dbReference type="CDD" id="cd00637">
    <property type="entry name" value="7tm_classA_rhodopsin-like"/>
    <property type="match status" value="1"/>
</dbReference>
<dbReference type="PROSITE" id="PS51257">
    <property type="entry name" value="PROKAR_LIPOPROTEIN"/>
    <property type="match status" value="1"/>
</dbReference>
<organism evidence="11 12">
    <name type="scientific">Boothiomyces macroporosus</name>
    <dbReference type="NCBI Taxonomy" id="261099"/>
    <lineage>
        <taxon>Eukaryota</taxon>
        <taxon>Fungi</taxon>
        <taxon>Fungi incertae sedis</taxon>
        <taxon>Chytridiomycota</taxon>
        <taxon>Chytridiomycota incertae sedis</taxon>
        <taxon>Chytridiomycetes</taxon>
        <taxon>Rhizophydiales</taxon>
        <taxon>Terramycetaceae</taxon>
        <taxon>Boothiomyces</taxon>
    </lineage>
</organism>
<dbReference type="AlphaFoldDB" id="A0AAD5YAD0"/>
<dbReference type="EMBL" id="JADGKB010000009">
    <property type="protein sequence ID" value="KAJ3260828.1"/>
    <property type="molecule type" value="Genomic_DNA"/>
</dbReference>
<dbReference type="InterPro" id="IPR017452">
    <property type="entry name" value="GPCR_Rhodpsn_7TM"/>
</dbReference>
<evidence type="ECO:0000256" key="3">
    <source>
        <dbReference type="ARBA" id="ARBA00022692"/>
    </source>
</evidence>
<dbReference type="InterPro" id="IPR000276">
    <property type="entry name" value="GPCR_Rhodpsn"/>
</dbReference>
<evidence type="ECO:0000256" key="5">
    <source>
        <dbReference type="ARBA" id="ARBA00023040"/>
    </source>
</evidence>
<dbReference type="PROSITE" id="PS50262">
    <property type="entry name" value="G_PROTEIN_RECEP_F1_2"/>
    <property type="match status" value="1"/>
</dbReference>
<dbReference type="PANTHER" id="PTHR24228:SF59">
    <property type="entry name" value="NEUROPEPTIDE RECEPTOR 15"/>
    <property type="match status" value="1"/>
</dbReference>
<keyword evidence="12" id="KW-1185">Reference proteome</keyword>
<evidence type="ECO:0000256" key="6">
    <source>
        <dbReference type="ARBA" id="ARBA00023136"/>
    </source>
</evidence>
<feature type="transmembrane region" description="Helical" evidence="9">
    <location>
        <begin position="187"/>
        <end position="208"/>
    </location>
</feature>
<evidence type="ECO:0000256" key="9">
    <source>
        <dbReference type="SAM" id="Phobius"/>
    </source>
</evidence>
<gene>
    <name evidence="11" type="ORF">HK103_007391</name>
</gene>
<keyword evidence="2" id="KW-1003">Cell membrane</keyword>
<feature type="transmembrane region" description="Helical" evidence="9">
    <location>
        <begin position="94"/>
        <end position="112"/>
    </location>
</feature>
<evidence type="ECO:0000256" key="1">
    <source>
        <dbReference type="ARBA" id="ARBA00004651"/>
    </source>
</evidence>
<proteinExistence type="predicted"/>
<dbReference type="GO" id="GO:0005886">
    <property type="term" value="C:plasma membrane"/>
    <property type="evidence" value="ECO:0007669"/>
    <property type="project" value="UniProtKB-SubCell"/>
</dbReference>
<feature type="transmembrane region" description="Helical" evidence="9">
    <location>
        <begin position="229"/>
        <end position="248"/>
    </location>
</feature>
<evidence type="ECO:0000256" key="4">
    <source>
        <dbReference type="ARBA" id="ARBA00022989"/>
    </source>
</evidence>
<comment type="caution">
    <text evidence="11">The sequence shown here is derived from an EMBL/GenBank/DDBJ whole genome shotgun (WGS) entry which is preliminary data.</text>
</comment>
<dbReference type="Proteomes" id="UP001210925">
    <property type="component" value="Unassembled WGS sequence"/>
</dbReference>
<evidence type="ECO:0000259" key="10">
    <source>
        <dbReference type="PROSITE" id="PS50262"/>
    </source>
</evidence>
<keyword evidence="6 9" id="KW-0472">Membrane</keyword>
<evidence type="ECO:0000256" key="7">
    <source>
        <dbReference type="ARBA" id="ARBA00023170"/>
    </source>
</evidence>
<evidence type="ECO:0000313" key="12">
    <source>
        <dbReference type="Proteomes" id="UP001210925"/>
    </source>
</evidence>
<dbReference type="Pfam" id="PF00001">
    <property type="entry name" value="7tm_1"/>
    <property type="match status" value="1"/>
</dbReference>
<keyword evidence="5" id="KW-0297">G-protein coupled receptor</keyword>
<keyword evidence="8" id="KW-0807">Transducer</keyword>
<feature type="transmembrane region" description="Helical" evidence="9">
    <location>
        <begin position="132"/>
        <end position="153"/>
    </location>
</feature>
<keyword evidence="4 9" id="KW-1133">Transmembrane helix</keyword>
<dbReference type="Gene3D" id="1.20.1070.10">
    <property type="entry name" value="Rhodopsin 7-helix transmembrane proteins"/>
    <property type="match status" value="1"/>
</dbReference>
<dbReference type="PANTHER" id="PTHR24228">
    <property type="entry name" value="B2 BRADYKININ RECEPTOR/ANGIOTENSIN II RECEPTOR"/>
    <property type="match status" value="1"/>
</dbReference>
<keyword evidence="7" id="KW-0675">Receptor</keyword>
<comment type="subcellular location">
    <subcellularLocation>
        <location evidence="1">Cell membrane</location>
        <topology evidence="1">Multi-pass membrane protein</topology>
    </subcellularLocation>
</comment>
<evidence type="ECO:0000313" key="11">
    <source>
        <dbReference type="EMBL" id="KAJ3260828.1"/>
    </source>
</evidence>
<keyword evidence="3 9" id="KW-0812">Transmembrane</keyword>
<feature type="transmembrane region" description="Helical" evidence="9">
    <location>
        <begin position="268"/>
        <end position="287"/>
    </location>
</feature>
<name>A0AAD5YAD0_9FUNG</name>
<dbReference type="GO" id="GO:0004930">
    <property type="term" value="F:G protein-coupled receptor activity"/>
    <property type="evidence" value="ECO:0007669"/>
    <property type="project" value="UniProtKB-KW"/>
</dbReference>